<protein>
    <recommendedName>
        <fullName evidence="3">RNI-like superfamily protein</fullName>
    </recommendedName>
</protein>
<dbReference type="STRING" id="52838.A0A4S8JZE9"/>
<organism evidence="1 2">
    <name type="scientific">Musa balbisiana</name>
    <name type="common">Banana</name>
    <dbReference type="NCBI Taxonomy" id="52838"/>
    <lineage>
        <taxon>Eukaryota</taxon>
        <taxon>Viridiplantae</taxon>
        <taxon>Streptophyta</taxon>
        <taxon>Embryophyta</taxon>
        <taxon>Tracheophyta</taxon>
        <taxon>Spermatophyta</taxon>
        <taxon>Magnoliopsida</taxon>
        <taxon>Liliopsida</taxon>
        <taxon>Zingiberales</taxon>
        <taxon>Musaceae</taxon>
        <taxon>Musa</taxon>
    </lineage>
</organism>
<gene>
    <name evidence="1" type="ORF">C4D60_Mb05t28240</name>
</gene>
<dbReference type="Proteomes" id="UP000317650">
    <property type="component" value="Chromosome 5"/>
</dbReference>
<dbReference type="EMBL" id="PYDT01000003">
    <property type="protein sequence ID" value="THU67774.1"/>
    <property type="molecule type" value="Genomic_DNA"/>
</dbReference>
<dbReference type="AlphaFoldDB" id="A0A4S8JZE9"/>
<keyword evidence="2" id="KW-1185">Reference proteome</keyword>
<sequence length="350" mass="38571">MEKGKSAANEIASSLEDLHLKSRPKSTPVASPFDSFAFSLKKTKPPSLVNLCLGILGRYLEDIIADISEIAAGFPPDIKLVLVAIARRRQLLNDDVLISLAEVSWKILDLSGSDVTDFGLRKVAEICIDLRAIDISNCGKITVAGVSELIYHCQSLETLRCGGCPRSEITARQCVSILKPKLNHVEEDSWEELENVDIGSGSQSLCWLVWPKIDDDSKESLAVECPRIVVNPQPLPLGFRGLQVPKETLANKALDHFIIDGIDPKTWAVSGATRRPPAPAPTACDDTPELSMAERFRLAFLERDARLAPKRAKNARQHRRRAEREYLMNSSSAKSIILASQASKFLHNKS</sequence>
<proteinExistence type="predicted"/>
<name>A0A4S8JZE9_MUSBA</name>
<comment type="caution">
    <text evidence="1">The sequence shown here is derived from an EMBL/GenBank/DDBJ whole genome shotgun (WGS) entry which is preliminary data.</text>
</comment>
<reference evidence="1 2" key="1">
    <citation type="journal article" date="2019" name="Nat. Plants">
        <title>Genome sequencing of Musa balbisiana reveals subgenome evolution and function divergence in polyploid bananas.</title>
        <authorList>
            <person name="Yao X."/>
        </authorList>
    </citation>
    <scope>NUCLEOTIDE SEQUENCE [LARGE SCALE GENOMIC DNA]</scope>
    <source>
        <strain evidence="2">cv. DH-PKW</strain>
        <tissue evidence="1">Leaves</tissue>
    </source>
</reference>
<dbReference type="SUPFAM" id="SSF52047">
    <property type="entry name" value="RNI-like"/>
    <property type="match status" value="1"/>
</dbReference>
<dbReference type="Gene3D" id="3.80.10.10">
    <property type="entry name" value="Ribonuclease Inhibitor"/>
    <property type="match status" value="1"/>
</dbReference>
<evidence type="ECO:0000313" key="1">
    <source>
        <dbReference type="EMBL" id="THU67774.1"/>
    </source>
</evidence>
<evidence type="ECO:0000313" key="2">
    <source>
        <dbReference type="Proteomes" id="UP000317650"/>
    </source>
</evidence>
<accession>A0A4S8JZE9</accession>
<dbReference type="InterPro" id="IPR032675">
    <property type="entry name" value="LRR_dom_sf"/>
</dbReference>
<evidence type="ECO:0008006" key="3">
    <source>
        <dbReference type="Google" id="ProtNLM"/>
    </source>
</evidence>